<feature type="domain" description="Mon2/Sec7/BIG1-like HDS" evidence="5">
    <location>
        <begin position="651"/>
        <end position="706"/>
    </location>
</feature>
<dbReference type="GeneID" id="17285210"/>
<dbReference type="PANTHER" id="PTHR10663:SF333">
    <property type="entry name" value="PROTEIN MON2 HOMOLOG"/>
    <property type="match status" value="1"/>
</dbReference>
<evidence type="ECO:0000256" key="4">
    <source>
        <dbReference type="ARBA" id="ARBA00022927"/>
    </source>
</evidence>
<keyword evidence="10" id="KW-1185">Reference proteome</keyword>
<sequence length="1162" mass="124994">MALLRTVETDLRSLSMEARRRFPEVKEAAERALQRLRTAQESLRQDAPLAEQAAAVATSEEVLLPFTLALACKSEALPLCALSAVQRMISHSAVAPVHLPAIASQLIARAQMPSEDSMLLKVLQTWLTGLSSPVPTVFALEVVQRTLASHATLFLGQPDFRHLLHEHVCPLALKCMQHTVQHQAVTDWEHALRACHLTATLLLSYARAVRTEAEILLVTLGKMLEAEGTPIWQRALVLETFRLLSSDAPLLTAIFTAYDLSPSSSNALATLVGATTKLLTSPQVDFLAHAEFIEPLFLRLSRSASNSKAATFNTALYSEADGSHVTNDYAAALAIECRAAAHGTASGEEAAKGGGVERAKIVIGGVHLSMSEAARGEMQLARFSSDEAVQATLKAFQAFTHACGRLSMQQPRDALLAALCRYALPPRARQELQEASALSFAPPDAAYEPLPHTSLSAKNVLALKALFNIAHCMGSLLGSSWNLVLQTFEQLDRIILSSKLTAASPQSAERAAALGGADAATQELGLLHTALSNLRSRLNLFASVTVELDDEALGHFLTALSTQCFASLAHEATSKEKLAAPGSGAGGTAQRLFALTRFVETVLCNLHRAPALWPLVTQLLLPVANHKVPRIRVVGIESLEAEYGGWGGGWDRHVLSPLEELQRRCAHRETQERVLQCVHQLLRSCGAGLVEGWLLILSILWRAATKPALLPLLPLAIRSVQLIASDFLPSLPPPCLLAYVEAELAGSALAPAPRYGELRVEEPVESHELWCAIARQLRRLAADERTEVRTCSLHTLTSILTSHGAQLSGSTWDYALFRALLPMMREVCEAAAAACATQQVAKPLGKEGGVPVLMLLHHSRDTASKQWDETWVLLLHSSTRLFRAFLPTLMARPRFSKAWARLLAFCRTSLLAARRSVEVSKAAIHALAPATPHERLPIALWTSVWGLIESASSEMAADAEAYDANAEAPRATTDHSPRARDRFEEADVLRLARLAVPPGASSGWDPYRPPAKPSPLQLSALKLHAYSLLLQLLTSGVPPLAQLEVLEDALQVLRAILELAHSPEVLCPALPKEVARTFVGLTRAVLPALALASAGETPTAGSDVATPAAHDEMIRAMWALLSPPPQRGGGAEAEAEYAARAGGGKRTLLLPTAPEKEGAGAA</sequence>
<accession>A0A0D3KW06</accession>
<evidence type="ECO:0000256" key="2">
    <source>
        <dbReference type="ARBA" id="ARBA00017134"/>
    </source>
</evidence>
<dbReference type="SUPFAM" id="SSF48371">
    <property type="entry name" value="ARM repeat"/>
    <property type="match status" value="1"/>
</dbReference>
<dbReference type="PaxDb" id="2903-EOD39941"/>
<dbReference type="KEGG" id="ehx:EMIHUDRAFT_223134"/>
<dbReference type="HOGENOM" id="CLU_275141_0_0_1"/>
<dbReference type="InterPro" id="IPR015403">
    <property type="entry name" value="Mon2/Sec7/BIG1-like_HDS"/>
</dbReference>
<evidence type="ECO:0000259" key="7">
    <source>
        <dbReference type="Pfam" id="PF16206"/>
    </source>
</evidence>
<evidence type="ECO:0000313" key="10">
    <source>
        <dbReference type="Proteomes" id="UP000013827"/>
    </source>
</evidence>
<name>A0A0D3KW06_EMIH1</name>
<dbReference type="PANTHER" id="PTHR10663">
    <property type="entry name" value="GUANYL-NUCLEOTIDE EXCHANGE FACTOR"/>
    <property type="match status" value="1"/>
</dbReference>
<dbReference type="Pfam" id="PF16213">
    <property type="entry name" value="DCB"/>
    <property type="match status" value="1"/>
</dbReference>
<proteinExistence type="inferred from homology"/>
<dbReference type="EnsemblProtists" id="EOD39941">
    <property type="protein sequence ID" value="EOD39941"/>
    <property type="gene ID" value="EMIHUDRAFT_223134"/>
</dbReference>
<dbReference type="Pfam" id="PF09324">
    <property type="entry name" value="Sec7-like_HDS"/>
    <property type="match status" value="1"/>
</dbReference>
<dbReference type="Pfam" id="PF16206">
    <property type="entry name" value="Mon2_C"/>
    <property type="match status" value="1"/>
</dbReference>
<evidence type="ECO:0000256" key="3">
    <source>
        <dbReference type="ARBA" id="ARBA00022448"/>
    </source>
</evidence>
<feature type="domain" description="Mon2/Sec7/BIG1-like HUS" evidence="6">
    <location>
        <begin position="135"/>
        <end position="266"/>
    </location>
</feature>
<dbReference type="STRING" id="2903.R1FW80"/>
<feature type="domain" description="Mon2 C-terminal" evidence="7">
    <location>
        <begin position="768"/>
        <end position="927"/>
    </location>
</feature>
<keyword evidence="4" id="KW-0653">Protein transport</keyword>
<dbReference type="Pfam" id="PF12783">
    <property type="entry name" value="Sec7-like_HUS"/>
    <property type="match status" value="1"/>
</dbReference>
<protein>
    <recommendedName>
        <fullName evidence="2">Protein MON2 homolog</fullName>
    </recommendedName>
</protein>
<dbReference type="RefSeq" id="XP_005792370.1">
    <property type="nucleotide sequence ID" value="XM_005792313.1"/>
</dbReference>
<dbReference type="InterPro" id="IPR016024">
    <property type="entry name" value="ARM-type_fold"/>
</dbReference>
<evidence type="ECO:0000256" key="1">
    <source>
        <dbReference type="ARBA" id="ARBA00008144"/>
    </source>
</evidence>
<evidence type="ECO:0000259" key="8">
    <source>
        <dbReference type="Pfam" id="PF16213"/>
    </source>
</evidence>
<dbReference type="InterPro" id="IPR032629">
    <property type="entry name" value="DCB_dom"/>
</dbReference>
<dbReference type="AlphaFoldDB" id="A0A0D3KW06"/>
<evidence type="ECO:0000259" key="6">
    <source>
        <dbReference type="Pfam" id="PF12783"/>
    </source>
</evidence>
<dbReference type="InterPro" id="IPR032691">
    <property type="entry name" value="Mon2/Sec7/BIG1-like_HUS"/>
</dbReference>
<organism evidence="9 10">
    <name type="scientific">Emiliania huxleyi (strain CCMP1516)</name>
    <dbReference type="NCBI Taxonomy" id="280463"/>
    <lineage>
        <taxon>Eukaryota</taxon>
        <taxon>Haptista</taxon>
        <taxon>Haptophyta</taxon>
        <taxon>Prymnesiophyceae</taxon>
        <taxon>Isochrysidales</taxon>
        <taxon>Noelaerhabdaceae</taxon>
        <taxon>Emiliania</taxon>
    </lineage>
</organism>
<dbReference type="InterPro" id="IPR032817">
    <property type="entry name" value="Mon2_C"/>
</dbReference>
<comment type="similarity">
    <text evidence="1">Belongs to the MON2 family.</text>
</comment>
<dbReference type="Proteomes" id="UP000013827">
    <property type="component" value="Unassembled WGS sequence"/>
</dbReference>
<evidence type="ECO:0000313" key="9">
    <source>
        <dbReference type="EnsemblProtists" id="EOD39941"/>
    </source>
</evidence>
<reference evidence="9" key="2">
    <citation type="submission" date="2024-10" db="UniProtKB">
        <authorList>
            <consortium name="EnsemblProtists"/>
        </authorList>
    </citation>
    <scope>IDENTIFICATION</scope>
</reference>
<reference evidence="10" key="1">
    <citation type="journal article" date="2013" name="Nature">
        <title>Pan genome of the phytoplankton Emiliania underpins its global distribution.</title>
        <authorList>
            <person name="Read B.A."/>
            <person name="Kegel J."/>
            <person name="Klute M.J."/>
            <person name="Kuo A."/>
            <person name="Lefebvre S.C."/>
            <person name="Maumus F."/>
            <person name="Mayer C."/>
            <person name="Miller J."/>
            <person name="Monier A."/>
            <person name="Salamov A."/>
            <person name="Young J."/>
            <person name="Aguilar M."/>
            <person name="Claverie J.M."/>
            <person name="Frickenhaus S."/>
            <person name="Gonzalez K."/>
            <person name="Herman E.K."/>
            <person name="Lin Y.C."/>
            <person name="Napier J."/>
            <person name="Ogata H."/>
            <person name="Sarno A.F."/>
            <person name="Shmutz J."/>
            <person name="Schroeder D."/>
            <person name="de Vargas C."/>
            <person name="Verret F."/>
            <person name="von Dassow P."/>
            <person name="Valentin K."/>
            <person name="Van de Peer Y."/>
            <person name="Wheeler G."/>
            <person name="Dacks J.B."/>
            <person name="Delwiche C.F."/>
            <person name="Dyhrman S.T."/>
            <person name="Glockner G."/>
            <person name="John U."/>
            <person name="Richards T."/>
            <person name="Worden A.Z."/>
            <person name="Zhang X."/>
            <person name="Grigoriev I.V."/>
            <person name="Allen A.E."/>
            <person name="Bidle K."/>
            <person name="Borodovsky M."/>
            <person name="Bowler C."/>
            <person name="Brownlee C."/>
            <person name="Cock J.M."/>
            <person name="Elias M."/>
            <person name="Gladyshev V.N."/>
            <person name="Groth M."/>
            <person name="Guda C."/>
            <person name="Hadaegh A."/>
            <person name="Iglesias-Rodriguez M.D."/>
            <person name="Jenkins J."/>
            <person name="Jones B.M."/>
            <person name="Lawson T."/>
            <person name="Leese F."/>
            <person name="Lindquist E."/>
            <person name="Lobanov A."/>
            <person name="Lomsadze A."/>
            <person name="Malik S.B."/>
            <person name="Marsh M.E."/>
            <person name="Mackinder L."/>
            <person name="Mock T."/>
            <person name="Mueller-Roeber B."/>
            <person name="Pagarete A."/>
            <person name="Parker M."/>
            <person name="Probert I."/>
            <person name="Quesneville H."/>
            <person name="Raines C."/>
            <person name="Rensing S.A."/>
            <person name="Riano-Pachon D.M."/>
            <person name="Richier S."/>
            <person name="Rokitta S."/>
            <person name="Shiraiwa Y."/>
            <person name="Soanes D.M."/>
            <person name="van der Giezen M."/>
            <person name="Wahlund T.M."/>
            <person name="Williams B."/>
            <person name="Wilson W."/>
            <person name="Wolfe G."/>
            <person name="Wurch L.L."/>
        </authorList>
    </citation>
    <scope>NUCLEOTIDE SEQUENCE</scope>
</reference>
<keyword evidence="3" id="KW-0813">Transport</keyword>
<feature type="domain" description="Mon2/Sec7/BIG1-like dimerisation and cyclophilin-binding" evidence="8">
    <location>
        <begin position="3"/>
        <end position="131"/>
    </location>
</feature>
<dbReference type="eggNOG" id="KOG1848">
    <property type="taxonomic scope" value="Eukaryota"/>
</dbReference>
<evidence type="ECO:0000259" key="5">
    <source>
        <dbReference type="Pfam" id="PF09324"/>
    </source>
</evidence>
<dbReference type="GO" id="GO:0015031">
    <property type="term" value="P:protein transport"/>
    <property type="evidence" value="ECO:0007669"/>
    <property type="project" value="UniProtKB-KW"/>
</dbReference>